<dbReference type="EMBL" id="CP001389">
    <property type="protein sequence ID" value="ACP26344.1"/>
    <property type="molecule type" value="Genomic_DNA"/>
</dbReference>
<keyword evidence="6" id="KW-1185">Reference proteome</keyword>
<dbReference type="GO" id="GO:0046487">
    <property type="term" value="P:glyoxylate metabolic process"/>
    <property type="evidence" value="ECO:0007669"/>
    <property type="project" value="TreeGrafter"/>
</dbReference>
<organism evidence="5 6">
    <name type="scientific">Sinorhizobium fredii (strain NBRC 101917 / NGR234)</name>
    <dbReference type="NCBI Taxonomy" id="394"/>
    <lineage>
        <taxon>Bacteria</taxon>
        <taxon>Pseudomonadati</taxon>
        <taxon>Pseudomonadota</taxon>
        <taxon>Alphaproteobacteria</taxon>
        <taxon>Hyphomicrobiales</taxon>
        <taxon>Rhizobiaceae</taxon>
        <taxon>Sinorhizobium/Ensifer group</taxon>
        <taxon>Sinorhizobium</taxon>
    </lineage>
</organism>
<reference evidence="5 6" key="1">
    <citation type="journal article" date="2009" name="Appl. Environ. Microbiol.">
        <title>Rhizobium sp. strain NGR234 possesses a remarkable number of secretion systems.</title>
        <authorList>
            <person name="Schmeisser C."/>
            <person name="Liesegang H."/>
            <person name="Krysciak D."/>
            <person name="Bakkou N."/>
            <person name="Le Quere A."/>
            <person name="Wollherr A."/>
            <person name="Heinemeyer I."/>
            <person name="Morgenstern B."/>
            <person name="Pommerening-Roeser A."/>
            <person name="Flores M."/>
            <person name="Palacios R."/>
            <person name="Brenner S."/>
            <person name="Gottschalk G."/>
            <person name="Schmitz R.A."/>
            <person name="Broughton W.J."/>
            <person name="Perret X."/>
            <person name="Strittmatter A.W."/>
            <person name="Streit W.R."/>
        </authorList>
    </citation>
    <scope>NUCLEOTIDE SEQUENCE [LARGE SCALE GENOMIC DNA]</scope>
    <source>
        <strain evidence="6">NBRC 101917 / NGR234</strain>
    </source>
</reference>
<feature type="active site" description="Proton donor/acceptor" evidence="3">
    <location>
        <position position="241"/>
    </location>
</feature>
<dbReference type="InterPro" id="IPR036237">
    <property type="entry name" value="Xyl_isomerase-like_sf"/>
</dbReference>
<dbReference type="OrthoDB" id="9801426at2"/>
<feature type="active site" description="Proton donor/acceptor" evidence="3">
    <location>
        <position position="144"/>
    </location>
</feature>
<comment type="similarity">
    <text evidence="2">Belongs to the hyi family.</text>
</comment>
<evidence type="ECO:0000259" key="4">
    <source>
        <dbReference type="Pfam" id="PF01261"/>
    </source>
</evidence>
<dbReference type="PANTHER" id="PTHR43489:SF6">
    <property type="entry name" value="HYDROXYPYRUVATE ISOMERASE-RELATED"/>
    <property type="match status" value="1"/>
</dbReference>
<dbReference type="PATRIC" id="fig|394.7.peg.5408"/>
<dbReference type="GO" id="GO:0008903">
    <property type="term" value="F:hydroxypyruvate isomerase activity"/>
    <property type="evidence" value="ECO:0007669"/>
    <property type="project" value="TreeGrafter"/>
</dbReference>
<dbReference type="InterPro" id="IPR013022">
    <property type="entry name" value="Xyl_isomerase-like_TIM-brl"/>
</dbReference>
<gene>
    <name evidence="5" type="ordered locus">NGR_c25870</name>
</gene>
<dbReference type="RefSeq" id="WP_012709101.1">
    <property type="nucleotide sequence ID" value="NC_012587.1"/>
</dbReference>
<evidence type="ECO:0000313" key="5">
    <source>
        <dbReference type="EMBL" id="ACP26344.1"/>
    </source>
</evidence>
<name>C3MH58_SINFN</name>
<evidence type="ECO:0000313" key="6">
    <source>
        <dbReference type="Proteomes" id="UP000001054"/>
    </source>
</evidence>
<dbReference type="Proteomes" id="UP000001054">
    <property type="component" value="Chromosome"/>
</dbReference>
<protein>
    <submittedName>
        <fullName evidence="5">Hydroxypyruvate isomerase</fullName>
    </submittedName>
</protein>
<evidence type="ECO:0000256" key="3">
    <source>
        <dbReference type="PIRSR" id="PIRSR006241-50"/>
    </source>
</evidence>
<dbReference type="PANTHER" id="PTHR43489">
    <property type="entry name" value="ISOMERASE"/>
    <property type="match status" value="1"/>
</dbReference>
<dbReference type="PIRSF" id="PIRSF006241">
    <property type="entry name" value="HyI"/>
    <property type="match status" value="1"/>
</dbReference>
<dbReference type="Pfam" id="PF01261">
    <property type="entry name" value="AP_endonuc_2"/>
    <property type="match status" value="1"/>
</dbReference>
<dbReference type="STRING" id="394.NGR_c25870"/>
<sequence length="276" mass="29668">MAVNLFSAHIGYLYTELPLRERIAAAAGSGFTAIEHPQPFAIPTTDMRRELARHQMVLSQIAAGMGDASKGEKGLAALPGREADFREGFNRALDYAIAVDCPFVHPMAGVPTKADVSAVAETYHGNLTHAIERTAGTSVKILVEAISEAAVPGFFMSTLDHASRIQDIFGPGNLALLVDTFHARANGIALQSWIPANAHRIGHVHIADHPGRHEPGTGSIDFEALLGTLAEQAYEGAIGFEYIPSATTVDSAAFLPRWKQLMAAKIKQKKQDRRPA</sequence>
<dbReference type="KEGG" id="rhi:NGR_c25870"/>
<dbReference type="Gene3D" id="3.20.20.150">
    <property type="entry name" value="Divalent-metal-dependent TIM barrel enzymes"/>
    <property type="match status" value="1"/>
</dbReference>
<evidence type="ECO:0000256" key="1">
    <source>
        <dbReference type="ARBA" id="ARBA00023235"/>
    </source>
</evidence>
<feature type="domain" description="Xylose isomerase-like TIM barrel" evidence="4">
    <location>
        <begin position="23"/>
        <end position="256"/>
    </location>
</feature>
<dbReference type="SUPFAM" id="SSF51658">
    <property type="entry name" value="Xylose isomerase-like"/>
    <property type="match status" value="1"/>
</dbReference>
<keyword evidence="1 2" id="KW-0413">Isomerase</keyword>
<accession>C3MH58</accession>
<proteinExistence type="inferred from homology"/>
<dbReference type="AlphaFoldDB" id="C3MH58"/>
<dbReference type="InterPro" id="IPR026040">
    <property type="entry name" value="HyI-like"/>
</dbReference>
<dbReference type="eggNOG" id="COG3622">
    <property type="taxonomic scope" value="Bacteria"/>
</dbReference>
<dbReference type="HOGENOM" id="CLU_050006_1_2_5"/>
<evidence type="ECO:0000256" key="2">
    <source>
        <dbReference type="PIRNR" id="PIRNR006241"/>
    </source>
</evidence>
<dbReference type="InterPro" id="IPR050417">
    <property type="entry name" value="Sugar_Epim/Isomerase"/>
</dbReference>